<dbReference type="Gene3D" id="1.25.40.10">
    <property type="entry name" value="Tetratricopeptide repeat domain"/>
    <property type="match status" value="5"/>
</dbReference>
<accession>M1PEB6</accession>
<evidence type="ECO:0000256" key="2">
    <source>
        <dbReference type="ARBA" id="ARBA00022803"/>
    </source>
</evidence>
<keyword evidence="5" id="KW-1185">Reference proteome</keyword>
<dbReference type="PROSITE" id="PS51257">
    <property type="entry name" value="PROKAR_LIPOPROTEIN"/>
    <property type="match status" value="1"/>
</dbReference>
<dbReference type="InterPro" id="IPR006597">
    <property type="entry name" value="Sel1-like"/>
</dbReference>
<dbReference type="AlphaFoldDB" id="M1PEB6"/>
<dbReference type="SUPFAM" id="SSF48452">
    <property type="entry name" value="TPR-like"/>
    <property type="match status" value="6"/>
</dbReference>
<evidence type="ECO:0000256" key="3">
    <source>
        <dbReference type="PROSITE-ProRule" id="PRU00339"/>
    </source>
</evidence>
<dbReference type="OrthoDB" id="220004at2"/>
<dbReference type="InterPro" id="IPR019734">
    <property type="entry name" value="TPR_rpt"/>
</dbReference>
<organism evidence="4 5">
    <name type="scientific">Desulfocapsa sulfexigens (strain DSM 10523 / SB164P1)</name>
    <dbReference type="NCBI Taxonomy" id="1167006"/>
    <lineage>
        <taxon>Bacteria</taxon>
        <taxon>Pseudomonadati</taxon>
        <taxon>Thermodesulfobacteriota</taxon>
        <taxon>Desulfobulbia</taxon>
        <taxon>Desulfobulbales</taxon>
        <taxon>Desulfocapsaceae</taxon>
        <taxon>Desulfocapsa</taxon>
    </lineage>
</organism>
<keyword evidence="1" id="KW-0677">Repeat</keyword>
<sequence>MLYTRQSFLRLLALFGLLLILGGCSGENANELYQQGVAAMDAEKADEAIIWFKKALQKEPEMALAHYKLGQIYHKKGDAKLAFGQLSLALQQDSNMAEARKELIFLLVENRALEQVVKNCEQYIELNGDDEDVYLILGNSLAYLKKLDEAVAILRVAGEKYPESLPARVNLAKILVTKGDIEEGRSMLESLANENPDDLELQISLAQMYIKLERYDLALLSLEALKEKNPENPKPYSLLAQLSLQKNQPDPAKDILLEAENAGVNDSGLFRLHAMILHRQGDSETALKYFQKAVESATEVTRQINQMILVDYYSFLKKYKEAQEILEIIIAEDGSKKGLKSKVVELFLAQGEFDQARSSVDALLKENSGDARGHFLKGLMMMQEKDIVEAREQFSKAKELAPDAAENQFLYGLTFMEESQDISITEISEALKKDPNLVKARMALAELYAKKGDFQASLDEIDKVIAQQVGDNKARAMRISLLLKMGKPEEALADAQLLVEKEPEIIWHKFRLAEIYFFTQEYDKALPIYEALEEEKPESVQVLNRIVGINVLQKKYEKAMQIADAFLAKFPENSPATIIKAKIYISQGYLDLAENVLSPVADNGKEVAPIVMLAELYLAKKDGKKAVHYYKKALERVPDDIGIMMKLADYYLKSGNQSEAIASYEKVLEQKADFLPAMNNLAFLYTAEGGKLDRALELASAVSKELPENPDVADTLGWIYVKKQAYSQAEPYLQTAMDAKPDNPTIMFHMGMLQFGQGNIQEAEELLADAIQKGIQGAELEVAKEALGKLGESKIKFEKAMAEKESGNVAQAILLFEEILDSEGFNSDAAAHLAILYADQNRNITKALELAQQAYDAQPGNPHVADALGWVYYQQGSLLMAKKYVEQAVEKDGQYGPAHMHLGAVYLKKEEPEAAKKAFDTAKSMKLSTADQKQVEQWMSEIEQ</sequence>
<dbReference type="SMART" id="SM00671">
    <property type="entry name" value="SEL1"/>
    <property type="match status" value="4"/>
</dbReference>
<evidence type="ECO:0000313" key="5">
    <source>
        <dbReference type="Proteomes" id="UP000011721"/>
    </source>
</evidence>
<dbReference type="SMART" id="SM00028">
    <property type="entry name" value="TPR"/>
    <property type="match status" value="20"/>
</dbReference>
<dbReference type="eggNOG" id="COG0457">
    <property type="taxonomic scope" value="Bacteria"/>
</dbReference>
<dbReference type="HOGENOM" id="CLU_007251_1_0_7"/>
<dbReference type="InterPro" id="IPR051012">
    <property type="entry name" value="CellSynth/LPSAsmb/PSIAsmb"/>
</dbReference>
<dbReference type="Pfam" id="PF13432">
    <property type="entry name" value="TPR_16"/>
    <property type="match status" value="3"/>
</dbReference>
<feature type="repeat" description="TPR" evidence="3">
    <location>
        <begin position="29"/>
        <end position="62"/>
    </location>
</feature>
<dbReference type="PANTHER" id="PTHR45586">
    <property type="entry name" value="TPR REPEAT-CONTAINING PROTEIN PA4667"/>
    <property type="match status" value="1"/>
</dbReference>
<feature type="repeat" description="TPR" evidence="3">
    <location>
        <begin position="371"/>
        <end position="404"/>
    </location>
</feature>
<dbReference type="EMBL" id="CP003985">
    <property type="protein sequence ID" value="AGF79917.1"/>
    <property type="molecule type" value="Genomic_DNA"/>
</dbReference>
<dbReference type="PATRIC" id="fig|1167006.5.peg.3660"/>
<evidence type="ECO:0000256" key="1">
    <source>
        <dbReference type="ARBA" id="ARBA00022737"/>
    </source>
</evidence>
<dbReference type="PROSITE" id="PS50005">
    <property type="entry name" value="TPR"/>
    <property type="match status" value="4"/>
</dbReference>
<dbReference type="Proteomes" id="UP000011721">
    <property type="component" value="Chromosome"/>
</dbReference>
<protein>
    <submittedName>
        <fullName evidence="4">Putative N-acetylglucosaminyl transferase</fullName>
    </submittedName>
</protein>
<dbReference type="STRING" id="1167006.UWK_03400"/>
<feature type="repeat" description="TPR" evidence="3">
    <location>
        <begin position="710"/>
        <end position="743"/>
    </location>
</feature>
<dbReference type="RefSeq" id="WP_015405599.1">
    <property type="nucleotide sequence ID" value="NC_020304.1"/>
</dbReference>
<name>M1PEB6_DESSD</name>
<keyword evidence="4" id="KW-0808">Transferase</keyword>
<dbReference type="InterPro" id="IPR011990">
    <property type="entry name" value="TPR-like_helical_dom_sf"/>
</dbReference>
<feature type="repeat" description="TPR" evidence="3">
    <location>
        <begin position="607"/>
        <end position="640"/>
    </location>
</feature>
<evidence type="ECO:0000313" key="4">
    <source>
        <dbReference type="EMBL" id="AGF79917.1"/>
    </source>
</evidence>
<dbReference type="Pfam" id="PF13414">
    <property type="entry name" value="TPR_11"/>
    <property type="match status" value="1"/>
</dbReference>
<dbReference type="PANTHER" id="PTHR45586:SF14">
    <property type="entry name" value="TETRATRICOPEPTIDE TPR_2 REPEAT PROTEIN"/>
    <property type="match status" value="1"/>
</dbReference>
<dbReference type="KEGG" id="dsf:UWK_03400"/>
<dbReference type="GO" id="GO:0016740">
    <property type="term" value="F:transferase activity"/>
    <property type="evidence" value="ECO:0007669"/>
    <property type="project" value="UniProtKB-KW"/>
</dbReference>
<gene>
    <name evidence="4" type="ordered locus">UWK_03400</name>
</gene>
<reference evidence="5" key="1">
    <citation type="journal article" date="2013" name="Stand. Genomic Sci.">
        <title>Complete genome sequence of Desulfocapsa sulfexigens, a marine deltaproteobacterium specialized in disproportionating inorganic sulfur compounds.</title>
        <authorList>
            <person name="Finster K.W."/>
            <person name="Kjeldsen K.U."/>
            <person name="Kube M."/>
            <person name="Reinhardt R."/>
            <person name="Mussmann M."/>
            <person name="Amann R."/>
            <person name="Schreiber L."/>
        </authorList>
    </citation>
    <scope>NUCLEOTIDE SEQUENCE [LARGE SCALE GENOMIC DNA]</scope>
    <source>
        <strain evidence="5">DSM 10523 / SB164P1</strain>
    </source>
</reference>
<proteinExistence type="predicted"/>
<dbReference type="Pfam" id="PF14559">
    <property type="entry name" value="TPR_19"/>
    <property type="match status" value="4"/>
</dbReference>
<keyword evidence="2 3" id="KW-0802">TPR repeat</keyword>